<comment type="caution">
    <text evidence="2">The sequence shown here is derived from an EMBL/GenBank/DDBJ whole genome shotgun (WGS) entry which is preliminary data.</text>
</comment>
<proteinExistence type="predicted"/>
<evidence type="ECO:0000313" key="1">
    <source>
        <dbReference type="EMBL" id="MBL0719810.1"/>
    </source>
</evidence>
<sequence>MGQPQKFLRARELFTSLRPSRGKPHIGRLPFTPNTGWRYVRQGTFPAPVKLGPGITAWRLSDIEAWEAQQANKKGAT</sequence>
<reference evidence="2 3" key="1">
    <citation type="submission" date="2021-01" db="EMBL/GenBank/DDBJ databases">
        <title>Piscinibacter sp. Jin2 Genome sequencing and assembly.</title>
        <authorList>
            <person name="Kim I."/>
        </authorList>
    </citation>
    <scope>NUCLEOTIDE SEQUENCE [LARGE SCALE GENOMIC DNA]</scope>
    <source>
        <strain evidence="2 3">Jin2</strain>
    </source>
</reference>
<dbReference type="Gene3D" id="1.10.238.160">
    <property type="match status" value="1"/>
</dbReference>
<dbReference type="AlphaFoldDB" id="A0A9X0XE82"/>
<dbReference type="InterPro" id="IPR010260">
    <property type="entry name" value="AlpA"/>
</dbReference>
<dbReference type="EMBL" id="JAERRA010000001">
    <property type="protein sequence ID" value="MBL0719810.1"/>
    <property type="molecule type" value="Genomic_DNA"/>
</dbReference>
<protein>
    <submittedName>
        <fullName evidence="2">AlpA family phage regulatory protein</fullName>
    </submittedName>
</protein>
<dbReference type="Pfam" id="PF05930">
    <property type="entry name" value="Phage_AlpA"/>
    <property type="match status" value="1"/>
</dbReference>
<evidence type="ECO:0000313" key="2">
    <source>
        <dbReference type="EMBL" id="MBL0720269.1"/>
    </source>
</evidence>
<dbReference type="EMBL" id="JAERRA010000001">
    <property type="protein sequence ID" value="MBL0720269.1"/>
    <property type="molecule type" value="Genomic_DNA"/>
</dbReference>
<dbReference type="Proteomes" id="UP000643207">
    <property type="component" value="Unassembled WGS sequence"/>
</dbReference>
<evidence type="ECO:0000313" key="3">
    <source>
        <dbReference type="Proteomes" id="UP000643207"/>
    </source>
</evidence>
<dbReference type="RefSeq" id="WP_201825336.1">
    <property type="nucleotide sequence ID" value="NZ_JAERRA010000001.1"/>
</dbReference>
<gene>
    <name evidence="1" type="ORF">JI742_07905</name>
    <name evidence="2" type="ORF">JI742_10240</name>
</gene>
<organism evidence="2 3">
    <name type="scientific">Aquariibacter lacus</name>
    <dbReference type="NCBI Taxonomy" id="2801332"/>
    <lineage>
        <taxon>Bacteria</taxon>
        <taxon>Pseudomonadati</taxon>
        <taxon>Pseudomonadota</taxon>
        <taxon>Betaproteobacteria</taxon>
        <taxon>Burkholderiales</taxon>
        <taxon>Sphaerotilaceae</taxon>
        <taxon>Aquariibacter</taxon>
    </lineage>
</organism>
<keyword evidence="3" id="KW-1185">Reference proteome</keyword>
<name>A0A9X0XE82_9BURK</name>
<accession>A0A9X0XE82</accession>